<dbReference type="RefSeq" id="WP_133627583.1">
    <property type="nucleotide sequence ID" value="NZ_SOAZ01000005.1"/>
</dbReference>
<keyword evidence="1" id="KW-1133">Transmembrane helix</keyword>
<dbReference type="OrthoDB" id="9800383at2"/>
<dbReference type="InterPro" id="IPR025664">
    <property type="entry name" value="Spore_III_AC/AD"/>
</dbReference>
<organism evidence="2 3">
    <name type="scientific">Fonticella tunisiensis</name>
    <dbReference type="NCBI Taxonomy" id="1096341"/>
    <lineage>
        <taxon>Bacteria</taxon>
        <taxon>Bacillati</taxon>
        <taxon>Bacillota</taxon>
        <taxon>Clostridia</taxon>
        <taxon>Eubacteriales</taxon>
        <taxon>Clostridiaceae</taxon>
        <taxon>Fonticella</taxon>
    </lineage>
</organism>
<name>A0A4R7KRE5_9CLOT</name>
<comment type="caution">
    <text evidence="2">The sequence shown here is derived from an EMBL/GenBank/DDBJ whole genome shotgun (WGS) entry which is preliminary data.</text>
</comment>
<protein>
    <submittedName>
        <fullName evidence="2">Stage III sporulation protein AC</fullName>
    </submittedName>
</protein>
<feature type="transmembrane region" description="Helical" evidence="1">
    <location>
        <begin position="35"/>
        <end position="55"/>
    </location>
</feature>
<dbReference type="Proteomes" id="UP000295325">
    <property type="component" value="Unassembled WGS sequence"/>
</dbReference>
<sequence length="64" mass="7076">MDIGLIFKIAGIGILILILDKLFKDVKQENIATLVTLAGLVVIFMMVIGLISRLFDSVKVIFQL</sequence>
<reference evidence="2 3" key="1">
    <citation type="submission" date="2019-03" db="EMBL/GenBank/DDBJ databases">
        <title>Genomic Encyclopedia of Type Strains, Phase IV (KMG-IV): sequencing the most valuable type-strain genomes for metagenomic binning, comparative biology and taxonomic classification.</title>
        <authorList>
            <person name="Goeker M."/>
        </authorList>
    </citation>
    <scope>NUCLEOTIDE SEQUENCE [LARGE SCALE GENOMIC DNA]</scope>
    <source>
        <strain evidence="2 3">DSM 24455</strain>
    </source>
</reference>
<feature type="transmembrane region" description="Helical" evidence="1">
    <location>
        <begin position="6"/>
        <end position="23"/>
    </location>
</feature>
<dbReference type="InterPro" id="IPR009570">
    <property type="entry name" value="Spore_III_AC"/>
</dbReference>
<evidence type="ECO:0000256" key="1">
    <source>
        <dbReference type="SAM" id="Phobius"/>
    </source>
</evidence>
<gene>
    <name evidence="2" type="ORF">EDD71_105132</name>
</gene>
<dbReference type="EMBL" id="SOAZ01000005">
    <property type="protein sequence ID" value="TDT61952.1"/>
    <property type="molecule type" value="Genomic_DNA"/>
</dbReference>
<dbReference type="Pfam" id="PF06686">
    <property type="entry name" value="SpoIIIAC"/>
    <property type="match status" value="1"/>
</dbReference>
<dbReference type="AlphaFoldDB" id="A0A4R7KRE5"/>
<keyword evidence="1" id="KW-0812">Transmembrane</keyword>
<evidence type="ECO:0000313" key="3">
    <source>
        <dbReference type="Proteomes" id="UP000295325"/>
    </source>
</evidence>
<dbReference type="NCBIfam" id="TIGR02848">
    <property type="entry name" value="spore_III_AC"/>
    <property type="match status" value="1"/>
</dbReference>
<proteinExistence type="predicted"/>
<keyword evidence="1" id="KW-0472">Membrane</keyword>
<keyword evidence="3" id="KW-1185">Reference proteome</keyword>
<accession>A0A4R7KRE5</accession>
<evidence type="ECO:0000313" key="2">
    <source>
        <dbReference type="EMBL" id="TDT61952.1"/>
    </source>
</evidence>